<evidence type="ECO:0000313" key="3">
    <source>
        <dbReference type="EMBL" id="KAK0999247.1"/>
    </source>
</evidence>
<evidence type="ECO:0000256" key="1">
    <source>
        <dbReference type="SAM" id="MobiDB-lite"/>
    </source>
</evidence>
<feature type="region of interest" description="Disordered" evidence="1">
    <location>
        <begin position="135"/>
        <end position="206"/>
    </location>
</feature>
<evidence type="ECO:0000313" key="2">
    <source>
        <dbReference type="EMBL" id="KAK0320098.1"/>
    </source>
</evidence>
<feature type="compositionally biased region" description="Basic and acidic residues" evidence="1">
    <location>
        <begin position="153"/>
        <end position="171"/>
    </location>
</feature>
<dbReference type="EMBL" id="JASUXU010000027">
    <property type="protein sequence ID" value="KAK0320098.1"/>
    <property type="molecule type" value="Genomic_DNA"/>
</dbReference>
<comment type="caution">
    <text evidence="3">The sequence shown here is derived from an EMBL/GenBank/DDBJ whole genome shotgun (WGS) entry which is preliminary data.</text>
</comment>
<evidence type="ECO:0000313" key="4">
    <source>
        <dbReference type="Proteomes" id="UP001175353"/>
    </source>
</evidence>
<gene>
    <name evidence="2" type="ORF">LTR82_009034</name>
    <name evidence="3" type="ORF">LTR91_006043</name>
</gene>
<proteinExistence type="predicted"/>
<dbReference type="Proteomes" id="UP001168146">
    <property type="component" value="Unassembled WGS sequence"/>
</dbReference>
<organism evidence="3 4">
    <name type="scientific">Friedmanniomyces endolithicus</name>
    <dbReference type="NCBI Taxonomy" id="329885"/>
    <lineage>
        <taxon>Eukaryota</taxon>
        <taxon>Fungi</taxon>
        <taxon>Dikarya</taxon>
        <taxon>Ascomycota</taxon>
        <taxon>Pezizomycotina</taxon>
        <taxon>Dothideomycetes</taxon>
        <taxon>Dothideomycetidae</taxon>
        <taxon>Mycosphaerellales</taxon>
        <taxon>Teratosphaeriaceae</taxon>
        <taxon>Friedmanniomyces</taxon>
    </lineage>
</organism>
<dbReference type="Proteomes" id="UP001175353">
    <property type="component" value="Unassembled WGS sequence"/>
</dbReference>
<sequence length="397" mass="44890">MHMVSPRNLGRRMSKVNEAWCEYSLCFEIDPTFRRHGLSRFVLASFGNVRLHFEFSYSSETIDHGTALSMKAANVRCAIRCLLRMSAFTVKPFHPDTTSSFATDDEKGAEASPVRDYNSLFQTVFALLSCLLSSHPRPSSSKAGMAVTRRSPRKDPNRTPAKKDRSHHQPRDSVVQEPRETKKKRAPLPRKRKRATTPDTTGTLARFPTLPTELRNAVYEYSALHCTAVLCPNARGKLLSNSPLMAVSHRVRAESAAALHLTAPVITARVENLDFSHLVTFLNQTSDRELRALPSVTNASARSINIELCMFGRGRWTCCLNWLDLDSLHRWLWRCEHPTKRGADLEVSYTVLGTWVDRRLYYTQQAALERMEKAGMGEGRVYGELKKIVAALEAQKR</sequence>
<accession>A0AAN6KRU6</accession>
<reference evidence="3" key="2">
    <citation type="submission" date="2023-06" db="EMBL/GenBank/DDBJ databases">
        <title>Black Yeasts Isolated from many extreme environments.</title>
        <authorList>
            <person name="Coleine C."/>
            <person name="Stajich J.E."/>
            <person name="Selbmann L."/>
        </authorList>
    </citation>
    <scope>NUCLEOTIDE SEQUENCE</scope>
    <source>
        <strain evidence="3">CCFEE 5200</strain>
    </source>
</reference>
<keyword evidence="4" id="KW-1185">Reference proteome</keyword>
<name>A0AAN6KRU6_9PEZI</name>
<feature type="compositionally biased region" description="Basic residues" evidence="1">
    <location>
        <begin position="181"/>
        <end position="195"/>
    </location>
</feature>
<dbReference type="EMBL" id="JAUJLE010000040">
    <property type="protein sequence ID" value="KAK0999247.1"/>
    <property type="molecule type" value="Genomic_DNA"/>
</dbReference>
<dbReference type="AlphaFoldDB" id="A0AAN6KRU6"/>
<reference evidence="2" key="1">
    <citation type="submission" date="2021-12" db="EMBL/GenBank/DDBJ databases">
        <title>Black yeast isolated from Biological Soil Crust.</title>
        <authorList>
            <person name="Kurbessoian T."/>
        </authorList>
    </citation>
    <scope>NUCLEOTIDE SEQUENCE</scope>
    <source>
        <strain evidence="2">CCFEE 5208</strain>
    </source>
</reference>
<protein>
    <submittedName>
        <fullName evidence="3">Uncharacterized protein</fullName>
    </submittedName>
</protein>